<evidence type="ECO:0008006" key="7">
    <source>
        <dbReference type="Google" id="ProtNLM"/>
    </source>
</evidence>
<dbReference type="SUPFAM" id="SSF48371">
    <property type="entry name" value="ARM repeat"/>
    <property type="match status" value="1"/>
</dbReference>
<evidence type="ECO:0000256" key="1">
    <source>
        <dbReference type="ARBA" id="ARBA00004123"/>
    </source>
</evidence>
<evidence type="ECO:0000313" key="5">
    <source>
        <dbReference type="EMBL" id="PJF19717.1"/>
    </source>
</evidence>
<dbReference type="Gene3D" id="1.25.10.10">
    <property type="entry name" value="Leucine-rich Repeat Variant"/>
    <property type="match status" value="1"/>
</dbReference>
<dbReference type="Proteomes" id="UP000240830">
    <property type="component" value="Unassembled WGS sequence"/>
</dbReference>
<gene>
    <name evidence="5" type="ORF">PSACC_00460</name>
</gene>
<dbReference type="PANTHER" id="PTHR12363:SF33">
    <property type="entry name" value="IMPORTIN-13"/>
    <property type="match status" value="1"/>
</dbReference>
<organism evidence="5 6">
    <name type="scientific">Paramicrosporidium saccamoebae</name>
    <dbReference type="NCBI Taxonomy" id="1246581"/>
    <lineage>
        <taxon>Eukaryota</taxon>
        <taxon>Fungi</taxon>
        <taxon>Fungi incertae sedis</taxon>
        <taxon>Cryptomycota</taxon>
        <taxon>Cryptomycota incertae sedis</taxon>
        <taxon>Paramicrosporidium</taxon>
    </lineage>
</organism>
<keyword evidence="6" id="KW-1185">Reference proteome</keyword>
<comment type="similarity">
    <text evidence="2">Belongs to the importin beta family.</text>
</comment>
<dbReference type="STRING" id="1246581.A0A2H9TPN7"/>
<sequence>MLRQGDGSLECRFFAAQTLKHKVVSDYSQLEEGMAGALKTTLWEFLRGERGRTVGAQLVLGLAALIVQTTEDGNTVGSLLEELDAVPEGVLGVLGCVPEQLANPLIHMTGAQLERQKRHLLEFNVDRVIAAVTTRLTGNEHREALLACLLAWIKYGPASPEVIGSERILRTLLQTLLEDVQNEGTTLRTGCEVLCELFFRLFQISDAPSEGFLRVLVEGLDRLRPALQHLLKTDDSHDEEETSALAVGRIYLEAGEAFLPWILNDPRAMQIVLEAALMLAENTNGNLKMVEATFPFWSLLEERLSGANETLREPFVPVLERLFRSLVSLHLAFPLSDTMTAEERDQFRDFRHVIGDCLKDCTRIIGSTAALSLIVTMLKEADVAQSWEHVGGDANQASWQRVEAVLFSLRTISSSVDRRESEAMPVIAAMLLRLVQGTPNPKLVYAVVLNIGCYADWVRYHVEFLSPFLTVLGGSIGDHPAATAMALKYLCQSCASLMVPHEATLRSLYTQSIACLAAREMQDFSEAVSNVLLAVPEETFAHLFPPYVAPWLSLLTSKPADALDNLAVFIEVLSRPSPAMDAFVGQLLPHLPAVVDRSHRHEPTMDSLVMLLRAVVAHHPKYSLALMDLLDLMFSRHSISGALYVIRHAVMCDPPVLPYARAQQCLHSALDIAESRPAGLSDLMQLATAILDFYTQFLDDPLLARVLNMGQVILAADPVTPSELIAALSFLAHLLQHSRIAGEGVATCVHAVLCALPQLIPTNILPDVAAVLRRYYILDPVRSRAYFSALLAALPNLTDRERSVWLDKFGVAVEGKPREMKEMLGAFIAVCRRRL</sequence>
<dbReference type="GO" id="GO:0005737">
    <property type="term" value="C:cytoplasm"/>
    <property type="evidence" value="ECO:0007669"/>
    <property type="project" value="TreeGrafter"/>
</dbReference>
<accession>A0A2H9TPN7</accession>
<dbReference type="GO" id="GO:0005634">
    <property type="term" value="C:nucleus"/>
    <property type="evidence" value="ECO:0007669"/>
    <property type="project" value="UniProtKB-SubCell"/>
</dbReference>
<dbReference type="EMBL" id="MTSL01000045">
    <property type="protein sequence ID" value="PJF19717.1"/>
    <property type="molecule type" value="Genomic_DNA"/>
</dbReference>
<dbReference type="InterPro" id="IPR016024">
    <property type="entry name" value="ARM-type_fold"/>
</dbReference>
<evidence type="ECO:0000256" key="2">
    <source>
        <dbReference type="ARBA" id="ARBA00007991"/>
    </source>
</evidence>
<dbReference type="InterPro" id="IPR051345">
    <property type="entry name" value="Importin_beta-like_NTR"/>
</dbReference>
<dbReference type="InterPro" id="IPR011989">
    <property type="entry name" value="ARM-like"/>
</dbReference>
<keyword evidence="3" id="KW-0813">Transport</keyword>
<evidence type="ECO:0000313" key="6">
    <source>
        <dbReference type="Proteomes" id="UP000240830"/>
    </source>
</evidence>
<comment type="caution">
    <text evidence="5">The sequence shown here is derived from an EMBL/GenBank/DDBJ whole genome shotgun (WGS) entry which is preliminary data.</text>
</comment>
<dbReference type="GO" id="GO:0006606">
    <property type="term" value="P:protein import into nucleus"/>
    <property type="evidence" value="ECO:0007669"/>
    <property type="project" value="TreeGrafter"/>
</dbReference>
<dbReference type="AlphaFoldDB" id="A0A2H9TPN7"/>
<keyword evidence="4" id="KW-0539">Nucleus</keyword>
<comment type="subcellular location">
    <subcellularLocation>
        <location evidence="1">Nucleus</location>
    </subcellularLocation>
</comment>
<name>A0A2H9TPN7_9FUNG</name>
<dbReference type="Pfam" id="PF24138">
    <property type="entry name" value="TPR_TNPO3_IPO13_2nd"/>
    <property type="match status" value="1"/>
</dbReference>
<dbReference type="InterPro" id="IPR057941">
    <property type="entry name" value="TPR_TNPO3_IPO13_2nd"/>
</dbReference>
<protein>
    <recommendedName>
        <fullName evidence="7">Exportin-1/Importin-beta-like domain-containing protein</fullName>
    </recommendedName>
</protein>
<dbReference type="OrthoDB" id="435593at2759"/>
<evidence type="ECO:0000256" key="3">
    <source>
        <dbReference type="ARBA" id="ARBA00022448"/>
    </source>
</evidence>
<dbReference type="PANTHER" id="PTHR12363">
    <property type="entry name" value="TRANSPORTIN 3 AND IMPORTIN 13"/>
    <property type="match status" value="1"/>
</dbReference>
<proteinExistence type="inferred from homology"/>
<reference evidence="5 6" key="1">
    <citation type="submission" date="2016-10" db="EMBL/GenBank/DDBJ databases">
        <title>The genome of Paramicrosporidium saccamoebae is the missing link in understanding Cryptomycota and Microsporidia evolution.</title>
        <authorList>
            <person name="Quandt C.A."/>
            <person name="Beaudet D."/>
            <person name="Corsaro D."/>
            <person name="Michel R."/>
            <person name="Corradi N."/>
            <person name="James T."/>
        </authorList>
    </citation>
    <scope>NUCLEOTIDE SEQUENCE [LARGE SCALE GENOMIC DNA]</scope>
    <source>
        <strain evidence="5 6">KSL3</strain>
    </source>
</reference>
<evidence type="ECO:0000256" key="4">
    <source>
        <dbReference type="ARBA" id="ARBA00023242"/>
    </source>
</evidence>